<feature type="transmembrane region" description="Helical" evidence="6">
    <location>
        <begin position="322"/>
        <end position="349"/>
    </location>
</feature>
<gene>
    <name evidence="9" type="primary">ybjZ</name>
    <name evidence="9" type="ORF">MTCD1_02315</name>
</gene>
<dbReference type="InterPro" id="IPR025857">
    <property type="entry name" value="MacB_PCD"/>
</dbReference>
<feature type="domain" description="MacB-like periplasmic core" evidence="8">
    <location>
        <begin position="21"/>
        <end position="236"/>
    </location>
</feature>
<dbReference type="PANTHER" id="PTHR30572:SF18">
    <property type="entry name" value="ABC-TYPE MACROLIDE FAMILY EXPORT SYSTEM PERMEASE COMPONENT 2"/>
    <property type="match status" value="1"/>
</dbReference>
<reference evidence="9 10" key="1">
    <citation type="submission" date="2017-06" db="EMBL/GenBank/DDBJ databases">
        <title>Whole Genome Sequences of Colwellia marinimaniae MTCD1.</title>
        <authorList>
            <person name="Kusumoto H."/>
            <person name="Inoue M."/>
            <person name="Tanikawa K."/>
            <person name="Maeji H."/>
            <person name="Cameron J.H."/>
            <person name="Bartlett D.H."/>
        </authorList>
    </citation>
    <scope>NUCLEOTIDE SEQUENCE [LARGE SCALE GENOMIC DNA]</scope>
    <source>
        <strain evidence="9 10">MTCD1</strain>
    </source>
</reference>
<evidence type="ECO:0000313" key="9">
    <source>
        <dbReference type="EMBL" id="GAW96695.1"/>
    </source>
</evidence>
<evidence type="ECO:0000256" key="4">
    <source>
        <dbReference type="ARBA" id="ARBA00022989"/>
    </source>
</evidence>
<dbReference type="InterPro" id="IPR003838">
    <property type="entry name" value="ABC3_permease_C"/>
</dbReference>
<feature type="transmembrane region" description="Helical" evidence="6">
    <location>
        <begin position="369"/>
        <end position="395"/>
    </location>
</feature>
<evidence type="ECO:0000256" key="6">
    <source>
        <dbReference type="SAM" id="Phobius"/>
    </source>
</evidence>
<feature type="transmembrane region" description="Helical" evidence="6">
    <location>
        <begin position="722"/>
        <end position="744"/>
    </location>
</feature>
<dbReference type="Proteomes" id="UP000197068">
    <property type="component" value="Unassembled WGS sequence"/>
</dbReference>
<evidence type="ECO:0000256" key="1">
    <source>
        <dbReference type="ARBA" id="ARBA00004651"/>
    </source>
</evidence>
<dbReference type="Pfam" id="PF02687">
    <property type="entry name" value="FtsX"/>
    <property type="match status" value="2"/>
</dbReference>
<dbReference type="PANTHER" id="PTHR30572">
    <property type="entry name" value="MEMBRANE COMPONENT OF TRANSPORTER-RELATED"/>
    <property type="match status" value="1"/>
</dbReference>
<comment type="caution">
    <text evidence="9">The sequence shown here is derived from an EMBL/GenBank/DDBJ whole genome shotgun (WGS) entry which is preliminary data.</text>
</comment>
<feature type="transmembrane region" description="Helical" evidence="6">
    <location>
        <begin position="20"/>
        <end position="41"/>
    </location>
</feature>
<feature type="transmembrane region" description="Helical" evidence="6">
    <location>
        <begin position="416"/>
        <end position="435"/>
    </location>
</feature>
<dbReference type="InterPro" id="IPR050250">
    <property type="entry name" value="Macrolide_Exporter_MacB"/>
</dbReference>
<dbReference type="EMBL" id="BDQM01000018">
    <property type="protein sequence ID" value="GAW96695.1"/>
    <property type="molecule type" value="Genomic_DNA"/>
</dbReference>
<evidence type="ECO:0000259" key="7">
    <source>
        <dbReference type="Pfam" id="PF02687"/>
    </source>
</evidence>
<feature type="domain" description="ABC3 transporter permease C-terminal" evidence="7">
    <location>
        <begin position="281"/>
        <end position="394"/>
    </location>
</feature>
<keyword evidence="5 6" id="KW-0472">Membrane</keyword>
<feature type="transmembrane region" description="Helical" evidence="6">
    <location>
        <begin position="678"/>
        <end position="701"/>
    </location>
</feature>
<dbReference type="RefSeq" id="WP_057182890.1">
    <property type="nucleotide sequence ID" value="NZ_BDQM01000018.1"/>
</dbReference>
<proteinExistence type="predicted"/>
<sequence length="801" mass="88087">MVINYFVTAVRAIRNDKQHFFLNVIGLSIGLAAAILMALFAQHELSYDKHQPDSERVYLAHTDWSSIGLQVISQSNYKNAETLKNHSQVEDIFRLVKSDDLSRLNLAVSKLVQVDSNDYRLNNFYSASTNILDFIALDIVAGDITQALTQPNQLVLSESEALRLFGESQVVGRTLKHQQGQYTIGAIFKDLAQNSHVQFDSLIHMPAKFIHEGQGYAYYKLLANTDIADFEQQMTAVLNRSQGNSAITMSLINMEDMHLKSNGPFLMKESGSSSVLKICIALSVMLIVIASINFINLNIAQSAKRAKEVGVRKALGATKAQLVFQFLTESLLVVALAALLAFAMVEFALPYFNQLMGSELSLIYASEFMLISVMVILTVGLLSGLYPALFIASFSAKRVLSGDLVRGATAVFVRKLTLCLQAALSVGLIIALISLSQQMSLIDSLAIGYEKSSRLVIKELPADALYRKENNSLLTAIRHLPGVEQVTLSSLDLTNDINGGLFFTWPNGETLTGPQPTVVTGYYAVETLGLTLLAGRDFSPKFSGDWYQIDDEKNSTVGILVSRSMVELAGYPSPESVIGLTLMDTNSKLTAKVVGVIENVKIGSARQQALPISFNLGFDDLFSTGHIIIKANNTNMAKLSSQVRQLIRQELHLNDVKITTLADDYANAHKNEHLALEMVSVFSLLAIFLTCLGTFGLASFATLRRQKEVAMRKVLGASRLSIVNLLAKEFLILVTISIVIAYPLSYWLIGDWLANFNDRIEQALWVYLLAAAFITGITWLTVASLAFKAASTRPSLILRHE</sequence>
<keyword evidence="4 6" id="KW-1133">Transmembrane helix</keyword>
<evidence type="ECO:0000256" key="5">
    <source>
        <dbReference type="ARBA" id="ARBA00023136"/>
    </source>
</evidence>
<keyword evidence="10" id="KW-1185">Reference proteome</keyword>
<evidence type="ECO:0000256" key="3">
    <source>
        <dbReference type="ARBA" id="ARBA00022692"/>
    </source>
</evidence>
<feature type="transmembrane region" description="Helical" evidence="6">
    <location>
        <begin position="764"/>
        <end position="787"/>
    </location>
</feature>
<evidence type="ECO:0000259" key="8">
    <source>
        <dbReference type="Pfam" id="PF12704"/>
    </source>
</evidence>
<name>A0ABQ0MWG5_9GAMM</name>
<organism evidence="9 10">
    <name type="scientific">Colwellia marinimaniae</name>
    <dbReference type="NCBI Taxonomy" id="1513592"/>
    <lineage>
        <taxon>Bacteria</taxon>
        <taxon>Pseudomonadati</taxon>
        <taxon>Pseudomonadota</taxon>
        <taxon>Gammaproteobacteria</taxon>
        <taxon>Alteromonadales</taxon>
        <taxon>Colwelliaceae</taxon>
        <taxon>Colwellia</taxon>
    </lineage>
</organism>
<comment type="subcellular location">
    <subcellularLocation>
        <location evidence="1">Cell membrane</location>
        <topology evidence="1">Multi-pass membrane protein</topology>
    </subcellularLocation>
</comment>
<protein>
    <submittedName>
        <fullName evidence="9">ABC transporter permease</fullName>
    </submittedName>
</protein>
<evidence type="ECO:0000256" key="2">
    <source>
        <dbReference type="ARBA" id="ARBA00022475"/>
    </source>
</evidence>
<evidence type="ECO:0000313" key="10">
    <source>
        <dbReference type="Proteomes" id="UP000197068"/>
    </source>
</evidence>
<dbReference type="Pfam" id="PF12704">
    <property type="entry name" value="MacB_PCD"/>
    <property type="match status" value="1"/>
</dbReference>
<feature type="domain" description="ABC3 transporter permease C-terminal" evidence="7">
    <location>
        <begin position="681"/>
        <end position="792"/>
    </location>
</feature>
<feature type="transmembrane region" description="Helical" evidence="6">
    <location>
        <begin position="275"/>
        <end position="297"/>
    </location>
</feature>
<keyword evidence="3 6" id="KW-0812">Transmembrane</keyword>
<accession>A0ABQ0MWG5</accession>
<keyword evidence="2" id="KW-1003">Cell membrane</keyword>